<evidence type="ECO:0000256" key="5">
    <source>
        <dbReference type="ARBA" id="ARBA00023136"/>
    </source>
</evidence>
<evidence type="ECO:0000256" key="1">
    <source>
        <dbReference type="ARBA" id="ARBA00004651"/>
    </source>
</evidence>
<feature type="transmembrane region" description="Helical" evidence="6">
    <location>
        <begin position="141"/>
        <end position="161"/>
    </location>
</feature>
<dbReference type="Proteomes" id="UP001163255">
    <property type="component" value="Chromosome"/>
</dbReference>
<feature type="transmembrane region" description="Helical" evidence="6">
    <location>
        <begin position="375"/>
        <end position="397"/>
    </location>
</feature>
<dbReference type="RefSeq" id="WP_262597859.1">
    <property type="nucleotide sequence ID" value="NZ_CP103300.1"/>
</dbReference>
<dbReference type="Pfam" id="PF01943">
    <property type="entry name" value="Polysacc_synt"/>
    <property type="match status" value="1"/>
</dbReference>
<feature type="transmembrane region" description="Helical" evidence="6">
    <location>
        <begin position="88"/>
        <end position="106"/>
    </location>
</feature>
<feature type="transmembrane region" description="Helical" evidence="6">
    <location>
        <begin position="167"/>
        <end position="189"/>
    </location>
</feature>
<keyword evidence="5 6" id="KW-0472">Membrane</keyword>
<accession>A0ABY6GSI2</accession>
<gene>
    <name evidence="7" type="ORF">NX720_23215</name>
</gene>
<protein>
    <submittedName>
        <fullName evidence="7">Oligosaccharide flippase family protein</fullName>
    </submittedName>
</protein>
<proteinExistence type="predicted"/>
<dbReference type="InterPro" id="IPR050833">
    <property type="entry name" value="Poly_Biosynth_Transport"/>
</dbReference>
<dbReference type="PANTHER" id="PTHR30250">
    <property type="entry name" value="PST FAMILY PREDICTED COLANIC ACID TRANSPORTER"/>
    <property type="match status" value="1"/>
</dbReference>
<evidence type="ECO:0000313" key="7">
    <source>
        <dbReference type="EMBL" id="UYM15704.1"/>
    </source>
</evidence>
<feature type="transmembrane region" description="Helical" evidence="6">
    <location>
        <begin position="347"/>
        <end position="369"/>
    </location>
</feature>
<name>A0ABY6GSI2_9GAMM</name>
<evidence type="ECO:0000256" key="3">
    <source>
        <dbReference type="ARBA" id="ARBA00022692"/>
    </source>
</evidence>
<feature type="transmembrane region" description="Helical" evidence="6">
    <location>
        <begin position="317"/>
        <end position="340"/>
    </location>
</feature>
<dbReference type="EMBL" id="CP103300">
    <property type="protein sequence ID" value="UYM15704.1"/>
    <property type="molecule type" value="Genomic_DNA"/>
</dbReference>
<keyword evidence="3 6" id="KW-0812">Transmembrane</keyword>
<feature type="transmembrane region" description="Helical" evidence="6">
    <location>
        <begin position="112"/>
        <end position="134"/>
    </location>
</feature>
<reference evidence="7" key="1">
    <citation type="submission" date="2022-10" db="EMBL/GenBank/DDBJ databases">
        <title>Completed Genome Sequence of two octocoral isolated bacterium, Endozoicomonas euniceicola EF212T and Endozoicomonas gorgoniicola PS125T.</title>
        <authorList>
            <person name="Chiou Y.-J."/>
            <person name="Chen Y.-H."/>
        </authorList>
    </citation>
    <scope>NUCLEOTIDE SEQUENCE</scope>
    <source>
        <strain evidence="7">EF212</strain>
    </source>
</reference>
<comment type="subcellular location">
    <subcellularLocation>
        <location evidence="1">Cell membrane</location>
        <topology evidence="1">Multi-pass membrane protein</topology>
    </subcellularLocation>
</comment>
<dbReference type="InterPro" id="IPR002797">
    <property type="entry name" value="Polysacc_synth"/>
</dbReference>
<feature type="transmembrane region" description="Helical" evidence="6">
    <location>
        <begin position="278"/>
        <end position="297"/>
    </location>
</feature>
<evidence type="ECO:0000313" key="8">
    <source>
        <dbReference type="Proteomes" id="UP001163255"/>
    </source>
</evidence>
<feature type="transmembrane region" description="Helical" evidence="6">
    <location>
        <begin position="249"/>
        <end position="269"/>
    </location>
</feature>
<organism evidence="7 8">
    <name type="scientific">Endozoicomonas euniceicola</name>
    <dbReference type="NCBI Taxonomy" id="1234143"/>
    <lineage>
        <taxon>Bacteria</taxon>
        <taxon>Pseudomonadati</taxon>
        <taxon>Pseudomonadota</taxon>
        <taxon>Gammaproteobacteria</taxon>
        <taxon>Oceanospirillales</taxon>
        <taxon>Endozoicomonadaceae</taxon>
        <taxon>Endozoicomonas</taxon>
    </lineage>
</organism>
<keyword evidence="8" id="KW-1185">Reference proteome</keyword>
<evidence type="ECO:0000256" key="4">
    <source>
        <dbReference type="ARBA" id="ARBA00022989"/>
    </source>
</evidence>
<feature type="transmembrane region" description="Helical" evidence="6">
    <location>
        <begin position="41"/>
        <end position="59"/>
    </location>
</feature>
<keyword evidence="2" id="KW-1003">Cell membrane</keyword>
<evidence type="ECO:0000256" key="6">
    <source>
        <dbReference type="SAM" id="Phobius"/>
    </source>
</evidence>
<keyword evidence="4 6" id="KW-1133">Transmembrane helix</keyword>
<dbReference type="PANTHER" id="PTHR30250:SF11">
    <property type="entry name" value="O-ANTIGEN TRANSPORTER-RELATED"/>
    <property type="match status" value="1"/>
</dbReference>
<feature type="transmembrane region" description="Helical" evidence="6">
    <location>
        <begin position="12"/>
        <end position="29"/>
    </location>
</feature>
<evidence type="ECO:0000256" key="2">
    <source>
        <dbReference type="ARBA" id="ARBA00022475"/>
    </source>
</evidence>
<sequence>MFVILKNIGSLILNRGIDSFLFLLIVPYLTRVLGVEEYGMIAYSLSITFFILVAIRYGFDNYVLCRLHSDQSTEYHSIVVSNIIISKLFIYVLSLLIVTTLSVLFLEEYVCLLILLLSISAFGESFNTSIYLVLNKNTKILTFTSLFRLLYIVLLSFIFVGKNGGSFTYAAIYASAYLVSALTVCFYTYHKYGMIFKSDLRFATKLILSSFDYFLNKVFLTLSDKIYILLAGVFLAFSEVGYFDLGMKLYIFAIMPAQLSCVVLLPGFVKNKGQSDILLMKLISAFFLFLVMLSPVTNLLKHYVDVLFFGYDTNSNIYIYFYLSSIFAAASVVIGELFLLPKKQTKSYFLSSLFSFTLAMVVFVFLLVFNGISLHTFLLAFAIFKFIDMGSKSFLVYRYI</sequence>